<evidence type="ECO:0000313" key="13">
    <source>
        <dbReference type="EMBL" id="CAD8565971.1"/>
    </source>
</evidence>
<evidence type="ECO:0000313" key="19">
    <source>
        <dbReference type="Proteomes" id="UP000323011"/>
    </source>
</evidence>
<comment type="subunit">
    <text evidence="4">Part of the 50S ribosomal subunit.</text>
</comment>
<evidence type="ECO:0000313" key="18">
    <source>
        <dbReference type="Proteomes" id="UP000322899"/>
    </source>
</evidence>
<keyword evidence="6" id="KW-0934">Plastid</keyword>
<feature type="domain" description="Large ribosomal subunit protein uL24 C-terminal" evidence="12">
    <location>
        <begin position="77"/>
        <end position="140"/>
    </location>
</feature>
<dbReference type="OMA" id="GRACKVG"/>
<evidence type="ECO:0000256" key="6">
    <source>
        <dbReference type="ARBA" id="ARBA00022640"/>
    </source>
</evidence>
<evidence type="ECO:0000256" key="10">
    <source>
        <dbReference type="SAM" id="MobiDB-lite"/>
    </source>
</evidence>
<comment type="subcellular location">
    <subcellularLocation>
        <location evidence="2">Plastid</location>
        <location evidence="2">Chloroplast</location>
    </subcellularLocation>
</comment>
<evidence type="ECO:0000256" key="1">
    <source>
        <dbReference type="ARBA" id="ARBA00004072"/>
    </source>
</evidence>
<gene>
    <name evidence="13" type="ORF">CROE0942_LOCUS10349</name>
    <name evidence="17" type="ORF">FNF27_02358</name>
    <name evidence="16" type="ORF">FNF28_02142</name>
    <name evidence="14" type="ORF">FNF29_06953</name>
    <name evidence="15" type="ORF">FNF31_00634</name>
</gene>
<dbReference type="PANTHER" id="PTHR12903">
    <property type="entry name" value="MITOCHONDRIAL RIBOSOMAL PROTEIN L24"/>
    <property type="match status" value="1"/>
</dbReference>
<evidence type="ECO:0000256" key="8">
    <source>
        <dbReference type="ARBA" id="ARBA00023274"/>
    </source>
</evidence>
<evidence type="ECO:0000256" key="2">
    <source>
        <dbReference type="ARBA" id="ARBA00004229"/>
    </source>
</evidence>
<dbReference type="Pfam" id="PF00467">
    <property type="entry name" value="KOW"/>
    <property type="match status" value="1"/>
</dbReference>
<dbReference type="Gene3D" id="2.30.30.30">
    <property type="match status" value="1"/>
</dbReference>
<dbReference type="GO" id="GO:0006412">
    <property type="term" value="P:translation"/>
    <property type="evidence" value="ECO:0007669"/>
    <property type="project" value="InterPro"/>
</dbReference>
<evidence type="ECO:0000313" key="14">
    <source>
        <dbReference type="EMBL" id="KAA0148009.1"/>
    </source>
</evidence>
<evidence type="ECO:0000313" key="20">
    <source>
        <dbReference type="Proteomes" id="UP000324907"/>
    </source>
</evidence>
<dbReference type="InterPro" id="IPR005824">
    <property type="entry name" value="KOW"/>
</dbReference>
<feature type="region of interest" description="Disordered" evidence="10">
    <location>
        <begin position="195"/>
        <end position="226"/>
    </location>
</feature>
<keyword evidence="8" id="KW-0687">Ribonucleoprotein</keyword>
<dbReference type="InterPro" id="IPR003256">
    <property type="entry name" value="Ribosomal_uL24"/>
</dbReference>
<dbReference type="SUPFAM" id="SSF50104">
    <property type="entry name" value="Translation proteins SH3-like domain"/>
    <property type="match status" value="1"/>
</dbReference>
<evidence type="ECO:0000256" key="7">
    <source>
        <dbReference type="ARBA" id="ARBA00022980"/>
    </source>
</evidence>
<evidence type="ECO:0000313" key="16">
    <source>
        <dbReference type="EMBL" id="KAA0169361.1"/>
    </source>
</evidence>
<protein>
    <recommendedName>
        <fullName evidence="9">Large ribosomal subunit protein uL24c</fullName>
    </recommendedName>
</protein>
<keyword evidence="19" id="KW-1185">Reference proteome</keyword>
<dbReference type="InterPro" id="IPR041988">
    <property type="entry name" value="Ribosomal_uL24_KOW"/>
</dbReference>
<dbReference type="EMBL" id="VLTO01000009">
    <property type="protein sequence ID" value="KAA0176302.1"/>
    <property type="molecule type" value="Genomic_DNA"/>
</dbReference>
<dbReference type="EMBL" id="VLTL01000023">
    <property type="protein sequence ID" value="KAA0169361.1"/>
    <property type="molecule type" value="Genomic_DNA"/>
</dbReference>
<reference evidence="13" key="2">
    <citation type="submission" date="2021-01" db="EMBL/GenBank/DDBJ databases">
        <authorList>
            <person name="Corre E."/>
            <person name="Pelletier E."/>
            <person name="Niang G."/>
            <person name="Scheremetjew M."/>
            <person name="Finn R."/>
            <person name="Kale V."/>
            <person name="Holt S."/>
            <person name="Cochrane G."/>
            <person name="Meng A."/>
            <person name="Brown T."/>
            <person name="Cohen L."/>
        </authorList>
    </citation>
    <scope>NUCLEOTIDE SEQUENCE</scope>
    <source>
        <strain evidence="13">E4-10</strain>
    </source>
</reference>
<dbReference type="Pfam" id="PF17136">
    <property type="entry name" value="ribosomal_L24"/>
    <property type="match status" value="1"/>
</dbReference>
<dbReference type="AlphaFoldDB" id="A0A5A8E0B5"/>
<dbReference type="Proteomes" id="UP000324907">
    <property type="component" value="Unassembled WGS sequence"/>
</dbReference>
<dbReference type="InterPro" id="IPR057264">
    <property type="entry name" value="Ribosomal_uL24_C"/>
</dbReference>
<name>A0A5A8E0B5_CAFRO</name>
<dbReference type="GO" id="GO:0003723">
    <property type="term" value="F:RNA binding"/>
    <property type="evidence" value="ECO:0007669"/>
    <property type="project" value="InterPro"/>
</dbReference>
<keyword evidence="7" id="KW-0689">Ribosomal protein</keyword>
<dbReference type="EMBL" id="VLTM01000003">
    <property type="protein sequence ID" value="KAA0168136.1"/>
    <property type="molecule type" value="Genomic_DNA"/>
</dbReference>
<proteinExistence type="inferred from homology"/>
<evidence type="ECO:0000259" key="12">
    <source>
        <dbReference type="Pfam" id="PF17136"/>
    </source>
</evidence>
<evidence type="ECO:0000256" key="4">
    <source>
        <dbReference type="ARBA" id="ARBA00011838"/>
    </source>
</evidence>
<feature type="domain" description="KOW" evidence="11">
    <location>
        <begin position="41"/>
        <end position="75"/>
    </location>
</feature>
<evidence type="ECO:0000256" key="5">
    <source>
        <dbReference type="ARBA" id="ARBA00022528"/>
    </source>
</evidence>
<evidence type="ECO:0000313" key="17">
    <source>
        <dbReference type="EMBL" id="KAA0176302.1"/>
    </source>
</evidence>
<keyword evidence="5" id="KW-0150">Chloroplast</keyword>
<dbReference type="Proteomes" id="UP000323011">
    <property type="component" value="Unassembled WGS sequence"/>
</dbReference>
<organism evidence="16 20">
    <name type="scientific">Cafeteria roenbergensis</name>
    <name type="common">Marine flagellate</name>
    <dbReference type="NCBI Taxonomy" id="33653"/>
    <lineage>
        <taxon>Eukaryota</taxon>
        <taxon>Sar</taxon>
        <taxon>Stramenopiles</taxon>
        <taxon>Bigyra</taxon>
        <taxon>Opalozoa</taxon>
        <taxon>Bicosoecida</taxon>
        <taxon>Cafeteriaceae</taxon>
        <taxon>Cafeteria</taxon>
    </lineage>
</organism>
<evidence type="ECO:0000313" key="21">
    <source>
        <dbReference type="Proteomes" id="UP000325113"/>
    </source>
</evidence>
<comment type="similarity">
    <text evidence="3">Belongs to the universal ribosomal protein uL24 family.</text>
</comment>
<reference evidence="18 19" key="1">
    <citation type="submission" date="2019-07" db="EMBL/GenBank/DDBJ databases">
        <title>Genomes of Cafeteria roenbergensis.</title>
        <authorList>
            <person name="Fischer M.G."/>
            <person name="Hackl T."/>
            <person name="Roman M."/>
        </authorList>
    </citation>
    <scope>NUCLEOTIDE SEQUENCE [LARGE SCALE GENOMIC DNA]</scope>
    <source>
        <strain evidence="14 19">BVI</strain>
        <strain evidence="15 21">Cflag</strain>
        <strain evidence="17 18">E4-10P</strain>
        <strain evidence="16 20">RCC970-E3</strain>
    </source>
</reference>
<sequence>MAEAAALNALRRSRNFLMETALRKAPKKPVVPIKRWRVTRGDTVEIIADPKVSADAGKQGKVLRVDRKKNRVYVEGVAMRKKAIRPEPGKEGGMVPVEGAIHYSNVALVDPTTGQGSKVRYRKTEDGTAVRVSVRSGAIIPRSDESRIRKKPRPSEAAPGDTPSEVVTKETWAGLDAEVERAVRRRRLRRKLQLAQRQRAQGYSGFVPPPALNRAPFAKSEPDERA</sequence>
<dbReference type="EMBL" id="VLTN01000058">
    <property type="protein sequence ID" value="KAA0148009.1"/>
    <property type="molecule type" value="Genomic_DNA"/>
</dbReference>
<dbReference type="Proteomes" id="UP000325113">
    <property type="component" value="Unassembled WGS sequence"/>
</dbReference>
<dbReference type="CDD" id="cd06089">
    <property type="entry name" value="KOW_RPL26"/>
    <property type="match status" value="1"/>
</dbReference>
<dbReference type="InterPro" id="IPR014722">
    <property type="entry name" value="Rib_uL2_dom2"/>
</dbReference>
<evidence type="ECO:0000259" key="11">
    <source>
        <dbReference type="Pfam" id="PF00467"/>
    </source>
</evidence>
<dbReference type="HAMAP" id="MF_01326_B">
    <property type="entry name" value="Ribosomal_uL24_B"/>
    <property type="match status" value="1"/>
</dbReference>
<dbReference type="EMBL" id="HBET01015290">
    <property type="protein sequence ID" value="CAD8565971.1"/>
    <property type="molecule type" value="Transcribed_RNA"/>
</dbReference>
<dbReference type="InterPro" id="IPR008991">
    <property type="entry name" value="Translation_prot_SH3-like_sf"/>
</dbReference>
<evidence type="ECO:0000256" key="9">
    <source>
        <dbReference type="ARBA" id="ARBA00035282"/>
    </source>
</evidence>
<evidence type="ECO:0000256" key="3">
    <source>
        <dbReference type="ARBA" id="ARBA00010618"/>
    </source>
</evidence>
<accession>A0A5A8E0B5</accession>
<dbReference type="GO" id="GO:0003735">
    <property type="term" value="F:structural constituent of ribosome"/>
    <property type="evidence" value="ECO:0007669"/>
    <property type="project" value="InterPro"/>
</dbReference>
<feature type="region of interest" description="Disordered" evidence="10">
    <location>
        <begin position="140"/>
        <end position="169"/>
    </location>
</feature>
<dbReference type="GO" id="GO:0005840">
    <property type="term" value="C:ribosome"/>
    <property type="evidence" value="ECO:0007669"/>
    <property type="project" value="UniProtKB-KW"/>
</dbReference>
<dbReference type="GO" id="GO:1990904">
    <property type="term" value="C:ribonucleoprotein complex"/>
    <property type="evidence" value="ECO:0007669"/>
    <property type="project" value="UniProtKB-KW"/>
</dbReference>
<dbReference type="OrthoDB" id="359154at2759"/>
<dbReference type="NCBIfam" id="TIGR01079">
    <property type="entry name" value="rplX_bact"/>
    <property type="match status" value="1"/>
</dbReference>
<dbReference type="Proteomes" id="UP000322899">
    <property type="component" value="Unassembled WGS sequence"/>
</dbReference>
<dbReference type="GO" id="GO:0009507">
    <property type="term" value="C:chloroplast"/>
    <property type="evidence" value="ECO:0007669"/>
    <property type="project" value="UniProtKB-SubCell"/>
</dbReference>
<evidence type="ECO:0000313" key="15">
    <source>
        <dbReference type="EMBL" id="KAA0168136.1"/>
    </source>
</evidence>
<comment type="function">
    <text evidence="1">One of two assembly initiator proteins, it binds directly to the 5'-end of the 23S rRNA, where it nucleates assembly of the 50S subunit.</text>
</comment>